<organism evidence="1 2">
    <name type="scientific">Paenacidovorax caeni</name>
    <dbReference type="NCBI Taxonomy" id="343013"/>
    <lineage>
        <taxon>Bacteria</taxon>
        <taxon>Pseudomonadati</taxon>
        <taxon>Pseudomonadota</taxon>
        <taxon>Betaproteobacteria</taxon>
        <taxon>Burkholderiales</taxon>
        <taxon>Comamonadaceae</taxon>
        <taxon>Paenacidovorax</taxon>
    </lineage>
</organism>
<accession>A0A1I7KEF8</accession>
<name>A0A1I7KEF8_9BURK</name>
<proteinExistence type="predicted"/>
<gene>
    <name evidence="1" type="ORF">SAMN04489707_10489</name>
</gene>
<sequence length="149" mass="16845">MATEVDGTVTDSQPFVPILTVMVDYGNAPFLWCVGAPEQAGVGGNICDGSGWDESFPMSEGLWRKFADWAIEFDRTSFHSDDFDASGWDWAAFDERGLQLSRWLKEEVGNAYRIVYQKPCEDPDSRLDERREVLADGALVRLPSFRQVR</sequence>
<dbReference type="AlphaFoldDB" id="A0A1I7KEF8"/>
<dbReference type="Proteomes" id="UP000183656">
    <property type="component" value="Unassembled WGS sequence"/>
</dbReference>
<dbReference type="STRING" id="343013.SAMN04489707_10489"/>
<dbReference type="EMBL" id="FPBX01000048">
    <property type="protein sequence ID" value="SFU95803.1"/>
    <property type="molecule type" value="Genomic_DNA"/>
</dbReference>
<evidence type="ECO:0000313" key="1">
    <source>
        <dbReference type="EMBL" id="SFU95803.1"/>
    </source>
</evidence>
<protein>
    <submittedName>
        <fullName evidence="1">Uncharacterized protein</fullName>
    </submittedName>
</protein>
<reference evidence="1 2" key="1">
    <citation type="submission" date="2016-10" db="EMBL/GenBank/DDBJ databases">
        <authorList>
            <person name="de Groot N.N."/>
        </authorList>
    </citation>
    <scope>NUCLEOTIDE SEQUENCE [LARGE SCALE GENOMIC DNA]</scope>
    <source>
        <strain evidence="1 2">R-24608</strain>
    </source>
</reference>
<evidence type="ECO:0000313" key="2">
    <source>
        <dbReference type="Proteomes" id="UP000183656"/>
    </source>
</evidence>
<dbReference type="RefSeq" id="WP_175537973.1">
    <property type="nucleotide sequence ID" value="NZ_FPBX01000048.1"/>
</dbReference>
<keyword evidence="2" id="KW-1185">Reference proteome</keyword>